<gene>
    <name evidence="1" type="ORF">C1I99_13815</name>
</gene>
<comment type="caution">
    <text evidence="1">The sequence shown here is derived from an EMBL/GenBank/DDBJ whole genome shotgun (WGS) entry which is preliminary data.</text>
</comment>
<dbReference type="AlphaFoldDB" id="A0A2W2D3Q4"/>
<dbReference type="OrthoDB" id="3233584at2"/>
<name>A0A2W2D3Q4_9ACTN</name>
<proteinExistence type="predicted"/>
<organism evidence="1 2">
    <name type="scientific">Micromonospora deserti</name>
    <dbReference type="NCBI Taxonomy" id="2070366"/>
    <lineage>
        <taxon>Bacteria</taxon>
        <taxon>Bacillati</taxon>
        <taxon>Actinomycetota</taxon>
        <taxon>Actinomycetes</taxon>
        <taxon>Micromonosporales</taxon>
        <taxon>Micromonosporaceae</taxon>
        <taxon>Micromonospora</taxon>
    </lineage>
</organism>
<keyword evidence="2" id="KW-1185">Reference proteome</keyword>
<dbReference type="EMBL" id="POUB01000079">
    <property type="protein sequence ID" value="PZF98258.1"/>
    <property type="molecule type" value="Genomic_DNA"/>
</dbReference>
<accession>A0A2W2D3Q4</accession>
<protein>
    <recommendedName>
        <fullName evidence="3">HK97 gp10 family phage protein</fullName>
    </recommendedName>
</protein>
<evidence type="ECO:0000313" key="2">
    <source>
        <dbReference type="Proteomes" id="UP000248749"/>
    </source>
</evidence>
<sequence>MIDIRAEGVDRLVADLAEVPEEAHRNIRKAVQFTAHGTKRTAQEFASGIAHAPDYPRAITYDTTDHGVGVGVSAEIGPDKDRRQGPLGNVLEYGTVNNPPYAHLGPALDRWTPDFERGLEKAAADALDGRR</sequence>
<dbReference type="RefSeq" id="WP_111134618.1">
    <property type="nucleotide sequence ID" value="NZ_POUB01000079.1"/>
</dbReference>
<dbReference type="Proteomes" id="UP000248749">
    <property type="component" value="Unassembled WGS sequence"/>
</dbReference>
<evidence type="ECO:0000313" key="1">
    <source>
        <dbReference type="EMBL" id="PZF98258.1"/>
    </source>
</evidence>
<reference evidence="1 2" key="1">
    <citation type="submission" date="2018-01" db="EMBL/GenBank/DDBJ databases">
        <title>Draft genome sequence of Salinispora sp. 13K206.</title>
        <authorList>
            <person name="Sahin N."/>
            <person name="Saygin H."/>
            <person name="Ay H."/>
        </authorList>
    </citation>
    <scope>NUCLEOTIDE SEQUENCE [LARGE SCALE GENOMIC DNA]</scope>
    <source>
        <strain evidence="1 2">13K206</strain>
    </source>
</reference>
<evidence type="ECO:0008006" key="3">
    <source>
        <dbReference type="Google" id="ProtNLM"/>
    </source>
</evidence>